<dbReference type="PANTHER" id="PTHR14614">
    <property type="entry name" value="HEPATOCELLULAR CARCINOMA-ASSOCIATED ANTIGEN"/>
    <property type="match status" value="1"/>
</dbReference>
<dbReference type="Proteomes" id="UP000716291">
    <property type="component" value="Unassembled WGS sequence"/>
</dbReference>
<dbReference type="Gene3D" id="3.40.50.150">
    <property type="entry name" value="Vaccinia Virus protein VP39"/>
    <property type="match status" value="1"/>
</dbReference>
<organism evidence="1 2">
    <name type="scientific">Rhizopus oryzae</name>
    <name type="common">Mucormycosis agent</name>
    <name type="synonym">Rhizopus arrhizus var. delemar</name>
    <dbReference type="NCBI Taxonomy" id="64495"/>
    <lineage>
        <taxon>Eukaryota</taxon>
        <taxon>Fungi</taxon>
        <taxon>Fungi incertae sedis</taxon>
        <taxon>Mucoromycota</taxon>
        <taxon>Mucoromycotina</taxon>
        <taxon>Mucoromycetes</taxon>
        <taxon>Mucorales</taxon>
        <taxon>Mucorineae</taxon>
        <taxon>Rhizopodaceae</taxon>
        <taxon>Rhizopus</taxon>
    </lineage>
</organism>
<evidence type="ECO:0000313" key="1">
    <source>
        <dbReference type="EMBL" id="KAG1315930.1"/>
    </source>
</evidence>
<dbReference type="InterPro" id="IPR019410">
    <property type="entry name" value="Methyltransf_16"/>
</dbReference>
<gene>
    <name evidence="1" type="ORF">G6F64_000255</name>
</gene>
<accession>A0A9P7BXF6</accession>
<dbReference type="OrthoDB" id="407325at2759"/>
<comment type="caution">
    <text evidence="1">The sequence shown here is derived from an EMBL/GenBank/DDBJ whole genome shotgun (WGS) entry which is preliminary data.</text>
</comment>
<dbReference type="SUPFAM" id="SSF53335">
    <property type="entry name" value="S-adenosyl-L-methionine-dependent methyltransferases"/>
    <property type="match status" value="1"/>
</dbReference>
<dbReference type="InterPro" id="IPR029063">
    <property type="entry name" value="SAM-dependent_MTases_sf"/>
</dbReference>
<protein>
    <submittedName>
        <fullName evidence="1">Uncharacterized protein</fullName>
    </submittedName>
</protein>
<proteinExistence type="predicted"/>
<dbReference type="AlphaFoldDB" id="A0A9P7BXF6"/>
<dbReference type="Pfam" id="PF10294">
    <property type="entry name" value="Methyltransf_16"/>
    <property type="match status" value="1"/>
</dbReference>
<sequence length="401" mass="46628">MLSFNEFFFKPLYTNSKLPRIVLQRSTCQFIKYDKWYRIDLKLVTEMGLPVDSHKESIILSGSMLISRSGYYENSGSIETRPIISADNWEPEIANSEGFNPHSSLGALEYRIGSSGSHWETLPFYISLQVVDKKRNILPLCVGPIWIQNQQQDDMNENWWTFPHSKIEQQQYRALQVKPQQSKYFLIKEQWENGTSGKIWDSALFMVDVLISNFHLLYGKSILDLSAGTGYVGLSLAQLFQNLSDPAMKKQQPQITLSDIHEVLDLIKVNQTLNCIKNSEYLKIEPLHWGNAQDAKSLLSKQKGKELDIIIASDIIYRKNDFRNILTTFRQLCIPKTIIYLGCKLRGLRSYEEREFFDECSRYFNIHLLSYKESQQTTKYNQTDVKLYKMQLRIKGKSPLL</sequence>
<reference evidence="1" key="1">
    <citation type="journal article" date="2020" name="Microb. Genom.">
        <title>Genetic diversity of clinical and environmental Mucorales isolates obtained from an investigation of mucormycosis cases among solid organ transplant recipients.</title>
        <authorList>
            <person name="Nguyen M.H."/>
            <person name="Kaul D."/>
            <person name="Muto C."/>
            <person name="Cheng S.J."/>
            <person name="Richter R.A."/>
            <person name="Bruno V.M."/>
            <person name="Liu G."/>
            <person name="Beyhan S."/>
            <person name="Sundermann A.J."/>
            <person name="Mounaud S."/>
            <person name="Pasculle A.W."/>
            <person name="Nierman W.C."/>
            <person name="Driscoll E."/>
            <person name="Cumbie R."/>
            <person name="Clancy C.J."/>
            <person name="Dupont C.L."/>
        </authorList>
    </citation>
    <scope>NUCLEOTIDE SEQUENCE</scope>
    <source>
        <strain evidence="1">GL11</strain>
    </source>
</reference>
<name>A0A9P7BXF6_RHIOR</name>
<dbReference type="EMBL" id="JAANQT010000015">
    <property type="protein sequence ID" value="KAG1315930.1"/>
    <property type="molecule type" value="Genomic_DNA"/>
</dbReference>
<keyword evidence="2" id="KW-1185">Reference proteome</keyword>
<evidence type="ECO:0000313" key="2">
    <source>
        <dbReference type="Proteomes" id="UP000716291"/>
    </source>
</evidence>